<reference evidence="5" key="2">
    <citation type="submission" date="2022-10" db="EMBL/GenBank/DDBJ databases">
        <authorList>
            <consortium name="ENA_rothamsted_submissions"/>
            <consortium name="culmorum"/>
            <person name="King R."/>
        </authorList>
    </citation>
    <scope>NUCLEOTIDE SEQUENCE</scope>
</reference>
<accession>A0A9N9RXR9</accession>
<feature type="domain" description="AMP-dependent synthetase/ligase" evidence="3">
    <location>
        <begin position="37"/>
        <end position="387"/>
    </location>
</feature>
<dbReference type="InterPro" id="IPR000873">
    <property type="entry name" value="AMP-dep_synth/lig_dom"/>
</dbReference>
<dbReference type="EMBL" id="OU895878">
    <property type="protein sequence ID" value="CAG9805901.1"/>
    <property type="molecule type" value="Genomic_DNA"/>
</dbReference>
<protein>
    <recommendedName>
        <fullName evidence="7">Luciferin 4-monooxygenase</fullName>
    </recommendedName>
</protein>
<organism evidence="5 6">
    <name type="scientific">Chironomus riparius</name>
    <dbReference type="NCBI Taxonomy" id="315576"/>
    <lineage>
        <taxon>Eukaryota</taxon>
        <taxon>Metazoa</taxon>
        <taxon>Ecdysozoa</taxon>
        <taxon>Arthropoda</taxon>
        <taxon>Hexapoda</taxon>
        <taxon>Insecta</taxon>
        <taxon>Pterygota</taxon>
        <taxon>Neoptera</taxon>
        <taxon>Endopterygota</taxon>
        <taxon>Diptera</taxon>
        <taxon>Nematocera</taxon>
        <taxon>Chironomoidea</taxon>
        <taxon>Chironomidae</taxon>
        <taxon>Chironominae</taxon>
        <taxon>Chironomus</taxon>
    </lineage>
</organism>
<proteinExistence type="predicted"/>
<evidence type="ECO:0000313" key="6">
    <source>
        <dbReference type="Proteomes" id="UP001153620"/>
    </source>
</evidence>
<dbReference type="SUPFAM" id="SSF56801">
    <property type="entry name" value="Acetyl-CoA synthetase-like"/>
    <property type="match status" value="1"/>
</dbReference>
<evidence type="ECO:0000259" key="3">
    <source>
        <dbReference type="Pfam" id="PF00501"/>
    </source>
</evidence>
<dbReference type="Pfam" id="PF00501">
    <property type="entry name" value="AMP-binding"/>
    <property type="match status" value="1"/>
</dbReference>
<dbReference type="Gene3D" id="3.40.50.12780">
    <property type="entry name" value="N-terminal domain of ligase-like"/>
    <property type="match status" value="1"/>
</dbReference>
<evidence type="ECO:0000313" key="5">
    <source>
        <dbReference type="EMBL" id="CAG9805901.1"/>
    </source>
</evidence>
<dbReference type="GO" id="GO:0005777">
    <property type="term" value="C:peroxisome"/>
    <property type="evidence" value="ECO:0007669"/>
    <property type="project" value="UniProtKB-SubCell"/>
</dbReference>
<dbReference type="GO" id="GO:0046949">
    <property type="term" value="P:fatty-acyl-CoA biosynthetic process"/>
    <property type="evidence" value="ECO:0007669"/>
    <property type="project" value="TreeGrafter"/>
</dbReference>
<evidence type="ECO:0008006" key="7">
    <source>
        <dbReference type="Google" id="ProtNLM"/>
    </source>
</evidence>
<keyword evidence="2" id="KW-0576">Peroxisome</keyword>
<dbReference type="Gene3D" id="3.30.300.30">
    <property type="match status" value="1"/>
</dbReference>
<evidence type="ECO:0000256" key="2">
    <source>
        <dbReference type="ARBA" id="ARBA00023140"/>
    </source>
</evidence>
<dbReference type="AlphaFoldDB" id="A0A9N9RXR9"/>
<dbReference type="PANTHER" id="PTHR24096:SF353">
    <property type="entry name" value="GH16244P-RELATED"/>
    <property type="match status" value="1"/>
</dbReference>
<dbReference type="OrthoDB" id="10253869at2759"/>
<dbReference type="InterPro" id="IPR025110">
    <property type="entry name" value="AMP-bd_C"/>
</dbReference>
<evidence type="ECO:0000259" key="4">
    <source>
        <dbReference type="Pfam" id="PF13193"/>
    </source>
</evidence>
<evidence type="ECO:0000256" key="1">
    <source>
        <dbReference type="ARBA" id="ARBA00004275"/>
    </source>
</evidence>
<dbReference type="GO" id="GO:0004467">
    <property type="term" value="F:long-chain fatty acid-CoA ligase activity"/>
    <property type="evidence" value="ECO:0007669"/>
    <property type="project" value="TreeGrafter"/>
</dbReference>
<feature type="domain" description="AMP-binding enzyme C-terminal" evidence="4">
    <location>
        <begin position="437"/>
        <end position="512"/>
    </location>
</feature>
<keyword evidence="6" id="KW-1185">Reference proteome</keyword>
<dbReference type="InterPro" id="IPR042099">
    <property type="entry name" value="ANL_N_sf"/>
</dbReference>
<sequence>MAKYDPRTKILSSERLPQMYDPKISVGQVILNVMFKAPNKVIQVSDDDGIEVTCSQMSDMMTNIAKNLFKIGLRSGDVAGILASNTTYLSPAIFACLLLRLPMNPIEKSFDVNQIVNIFRGTRPKVVFCDHDVIEKLMAALGILEIEARIVILTDRIEGLFHISDFLQQNYGYDEFIYKVDSSVQTSLIVCTSGTSGHPKLALISHLQQLNVFIRTHNVDGVSFNVCSMYWAMGINYLIYKTLNAQKRLITKKRFTPDLFFDMVEKYRVTETFLVPPHLMLLAESPKFQTANLNSLNYVFTGGLCVSENIRRKINEKLLYGTVSVIYGTTEFCVLISETLTDRPISSSVGIPTINTEVKIQLDDGTTGGVKEIGEILARNTIRPLGYFKNSPRIKIDDDGWLHTGDMGFIDENYEINIIGQRTFVIRNYYNEIYPCEIENKIEALTGIARVCVVGLPDPIEIEIPAALIVRETNSNIVESVIIEVTNDLPSYKQLRGGIFFIDALPLTPSGKVKRKEAKEIATRLKIERESRMHT</sequence>
<dbReference type="FunFam" id="3.40.50.12780:FF:000025">
    <property type="entry name" value="luciferin 4-monooxygenase"/>
    <property type="match status" value="1"/>
</dbReference>
<dbReference type="PANTHER" id="PTHR24096">
    <property type="entry name" value="LONG-CHAIN-FATTY-ACID--COA LIGASE"/>
    <property type="match status" value="1"/>
</dbReference>
<name>A0A9N9RXR9_9DIPT</name>
<gene>
    <name evidence="5" type="ORF">CHIRRI_LOCUS8769</name>
</gene>
<dbReference type="InterPro" id="IPR045851">
    <property type="entry name" value="AMP-bd_C_sf"/>
</dbReference>
<reference evidence="5" key="1">
    <citation type="submission" date="2022-01" db="EMBL/GenBank/DDBJ databases">
        <authorList>
            <person name="King R."/>
        </authorList>
    </citation>
    <scope>NUCLEOTIDE SEQUENCE</scope>
</reference>
<dbReference type="Pfam" id="PF13193">
    <property type="entry name" value="AMP-binding_C"/>
    <property type="match status" value="1"/>
</dbReference>
<dbReference type="Proteomes" id="UP001153620">
    <property type="component" value="Chromosome 2"/>
</dbReference>
<comment type="subcellular location">
    <subcellularLocation>
        <location evidence="1">Peroxisome</location>
    </subcellularLocation>
</comment>